<feature type="chain" id="PRO_5046388219" evidence="1">
    <location>
        <begin position="23"/>
        <end position="373"/>
    </location>
</feature>
<feature type="domain" description="SLA1 homology" evidence="2">
    <location>
        <begin position="22"/>
        <end position="73"/>
    </location>
</feature>
<dbReference type="InterPro" id="IPR007131">
    <property type="entry name" value="SHD1"/>
</dbReference>
<keyword evidence="1" id="KW-0732">Signal</keyword>
<comment type="caution">
    <text evidence="3">The sequence shown here is derived from an EMBL/GenBank/DDBJ whole genome shotgun (WGS) entry which is preliminary data.</text>
</comment>
<gene>
    <name evidence="3" type="ORF">NB063_18655</name>
</gene>
<dbReference type="Gene3D" id="2.30.30.700">
    <property type="entry name" value="SLA1 homology domain 1"/>
    <property type="match status" value="1"/>
</dbReference>
<accession>A0ABT0U6R0</accession>
<evidence type="ECO:0000313" key="3">
    <source>
        <dbReference type="EMBL" id="MCM2372637.1"/>
    </source>
</evidence>
<dbReference type="Pfam" id="PF03983">
    <property type="entry name" value="SHD1"/>
    <property type="match status" value="1"/>
</dbReference>
<feature type="signal peptide" evidence="1">
    <location>
        <begin position="1"/>
        <end position="22"/>
    </location>
</feature>
<keyword evidence="4" id="KW-1185">Reference proteome</keyword>
<reference evidence="3 4" key="1">
    <citation type="journal article" date="2022" name="Syst. Appl. Microbiol.">
        <title>Rhodopirellula aestuarii sp. nov., a novel member of the genus Rhodopirellula isolated from brackish sediments collected in the Tagus River estuary, Portugal.</title>
        <authorList>
            <person name="Vitorino I.R."/>
            <person name="Klimek D."/>
            <person name="Calusinska M."/>
            <person name="Lobo-da-Cunha A."/>
            <person name="Vasconcelos V."/>
            <person name="Lage O.M."/>
        </authorList>
    </citation>
    <scope>NUCLEOTIDE SEQUENCE [LARGE SCALE GENOMIC DNA]</scope>
    <source>
        <strain evidence="3 4">ICT_H3.1</strain>
    </source>
</reference>
<proteinExistence type="predicted"/>
<dbReference type="Proteomes" id="UP001202961">
    <property type="component" value="Unassembled WGS sequence"/>
</dbReference>
<dbReference type="EMBL" id="JAMQBK010000049">
    <property type="protein sequence ID" value="MCM2372637.1"/>
    <property type="molecule type" value="Genomic_DNA"/>
</dbReference>
<sequence>MSRMIGCLAFLLCHSILVTSHAETWSDVSGKFRVEAAFVGVVGNQVQLKKADGRVINVPIAKLDAASIAQAKRLHEQANASVKPTARVAEEAAVATAESSAASLGQDPTIEDTLNVLNRTRYADPAIFWDLLPRTYRRDVNELVRLFAKSCDAETWNAVVGLVRKVHRLFDEKEDRIVGSPAVPAAQKEDVRQVLVVTGPVLQAILSSDLAERGAMQSFDGDQFFQSQYPELKKQVIEFAEVVDKMQPDGFAAQKFDFTMQLVSVDGDTAVVNATSPTQQKEMRFRRIEDRWLPEELLDRWSTDMTAAKRALEALQSDEGREAMTGINQAISMVSGMLDPLLEAKTQEEFESGAMSLAVFVQFLKASTGASER</sequence>
<evidence type="ECO:0000259" key="2">
    <source>
        <dbReference type="Pfam" id="PF03983"/>
    </source>
</evidence>
<evidence type="ECO:0000256" key="1">
    <source>
        <dbReference type="SAM" id="SignalP"/>
    </source>
</evidence>
<name>A0ABT0U6R0_9BACT</name>
<evidence type="ECO:0000313" key="4">
    <source>
        <dbReference type="Proteomes" id="UP001202961"/>
    </source>
</evidence>
<protein>
    <submittedName>
        <fullName evidence="3">SHD1 domain-containing protein</fullName>
    </submittedName>
</protein>
<dbReference type="RefSeq" id="WP_250930268.1">
    <property type="nucleotide sequence ID" value="NZ_JAMQBK010000049.1"/>
</dbReference>
<organism evidence="3 4">
    <name type="scientific">Aporhodopirellula aestuarii</name>
    <dbReference type="NCBI Taxonomy" id="2950107"/>
    <lineage>
        <taxon>Bacteria</taxon>
        <taxon>Pseudomonadati</taxon>
        <taxon>Planctomycetota</taxon>
        <taxon>Planctomycetia</taxon>
        <taxon>Pirellulales</taxon>
        <taxon>Pirellulaceae</taxon>
        <taxon>Aporhodopirellula</taxon>
    </lineage>
</organism>